<dbReference type="eggNOG" id="ENOG502S140">
    <property type="taxonomic scope" value="Eukaryota"/>
</dbReference>
<keyword evidence="5" id="KW-0472">Membrane</keyword>
<dbReference type="FunFam" id="1.20.58.1040:FF:000001">
    <property type="entry name" value="Glucan endo-1,3-beta-glucosidase 4"/>
    <property type="match status" value="1"/>
</dbReference>
<comment type="subcellular location">
    <subcellularLocation>
        <location evidence="1">Cell membrane</location>
        <topology evidence="1">Lipid-anchor</topology>
        <topology evidence="1">GPI-anchor</topology>
    </subcellularLocation>
</comment>
<evidence type="ECO:0000256" key="6">
    <source>
        <dbReference type="ARBA" id="ARBA00023157"/>
    </source>
</evidence>
<dbReference type="PANTHER" id="PTHR31044:SF55">
    <property type="entry name" value="CARBOHYDRATE-BINDING X8 DOMAIN SUPERFAMILY PROTEIN"/>
    <property type="match status" value="1"/>
</dbReference>
<keyword evidence="4" id="KW-0732">Signal</keyword>
<sequence>MCVFIYIAKAEFGQWCVVDSQIPDYVIQAALDWACRQGGVDCTQIQPNQPCFEPNTLKDHASFVFNSYYQIYKHRGAECYFNSAGILTQNDPNPFVNSSLISLINQDLEPSASDYLMV</sequence>
<protein>
    <recommendedName>
        <fullName evidence="9">X8 domain-containing protein</fullName>
    </recommendedName>
</protein>
<evidence type="ECO:0000256" key="7">
    <source>
        <dbReference type="ARBA" id="ARBA00023180"/>
    </source>
</evidence>
<dbReference type="InterPro" id="IPR044788">
    <property type="entry name" value="X8_dom_prot"/>
</dbReference>
<evidence type="ECO:0000256" key="4">
    <source>
        <dbReference type="ARBA" id="ARBA00022729"/>
    </source>
</evidence>
<evidence type="ECO:0000256" key="5">
    <source>
        <dbReference type="ARBA" id="ARBA00023136"/>
    </source>
</evidence>
<dbReference type="InterPro" id="IPR012946">
    <property type="entry name" value="X8"/>
</dbReference>
<dbReference type="Pfam" id="PF07983">
    <property type="entry name" value="X8"/>
    <property type="match status" value="1"/>
</dbReference>
<keyword evidence="11" id="KW-1185">Reference proteome</keyword>
<keyword evidence="3" id="KW-0336">GPI-anchor</keyword>
<dbReference type="GO" id="GO:0098552">
    <property type="term" value="C:side of membrane"/>
    <property type="evidence" value="ECO:0007669"/>
    <property type="project" value="UniProtKB-KW"/>
</dbReference>
<keyword evidence="6" id="KW-1015">Disulfide bond</keyword>
<evidence type="ECO:0000256" key="2">
    <source>
        <dbReference type="ARBA" id="ARBA00022475"/>
    </source>
</evidence>
<dbReference type="SMART" id="SM00768">
    <property type="entry name" value="X8"/>
    <property type="match status" value="1"/>
</dbReference>
<keyword evidence="2" id="KW-1003">Cell membrane</keyword>
<dbReference type="Proteomes" id="UP000029121">
    <property type="component" value="Unassembled WGS sequence"/>
</dbReference>
<dbReference type="Gene3D" id="1.20.58.1040">
    <property type="match status" value="1"/>
</dbReference>
<dbReference type="GO" id="GO:0009506">
    <property type="term" value="C:plasmodesma"/>
    <property type="evidence" value="ECO:0007669"/>
    <property type="project" value="UniProtKB-ARBA"/>
</dbReference>
<evidence type="ECO:0000256" key="3">
    <source>
        <dbReference type="ARBA" id="ARBA00022622"/>
    </source>
</evidence>
<keyword evidence="8" id="KW-0449">Lipoprotein</keyword>
<reference evidence="11" key="1">
    <citation type="journal article" date="2013" name="Nat. Genet.">
        <title>The Capsella rubella genome and the genomic consequences of rapid mating system evolution.</title>
        <authorList>
            <person name="Slotte T."/>
            <person name="Hazzouri K.M."/>
            <person name="Agren J.A."/>
            <person name="Koenig D."/>
            <person name="Maumus F."/>
            <person name="Guo Y.L."/>
            <person name="Steige K."/>
            <person name="Platts A.E."/>
            <person name="Escobar J.S."/>
            <person name="Newman L.K."/>
            <person name="Wang W."/>
            <person name="Mandakova T."/>
            <person name="Vello E."/>
            <person name="Smith L.M."/>
            <person name="Henz S.R."/>
            <person name="Steffen J."/>
            <person name="Takuno S."/>
            <person name="Brandvain Y."/>
            <person name="Coop G."/>
            <person name="Andolfatto P."/>
            <person name="Hu T.T."/>
            <person name="Blanchette M."/>
            <person name="Clark R.M."/>
            <person name="Quesneville H."/>
            <person name="Nordborg M."/>
            <person name="Gaut B.S."/>
            <person name="Lysak M.A."/>
            <person name="Jenkins J."/>
            <person name="Grimwood J."/>
            <person name="Chapman J."/>
            <person name="Prochnik S."/>
            <person name="Shu S."/>
            <person name="Rokhsar D."/>
            <person name="Schmutz J."/>
            <person name="Weigel D."/>
            <person name="Wright S.I."/>
        </authorList>
    </citation>
    <scope>NUCLEOTIDE SEQUENCE [LARGE SCALE GENOMIC DNA]</scope>
    <source>
        <strain evidence="11">cv. Monte Gargano</strain>
    </source>
</reference>
<name>R0I759_9BRAS</name>
<keyword evidence="7" id="KW-0325">Glycoprotein</keyword>
<feature type="domain" description="X8" evidence="9">
    <location>
        <begin position="14"/>
        <end position="98"/>
    </location>
</feature>
<gene>
    <name evidence="10" type="ORF">CARUB_v10015550mg</name>
</gene>
<dbReference type="GO" id="GO:0005886">
    <property type="term" value="C:plasma membrane"/>
    <property type="evidence" value="ECO:0007669"/>
    <property type="project" value="UniProtKB-SubCell"/>
</dbReference>
<evidence type="ECO:0000259" key="9">
    <source>
        <dbReference type="SMART" id="SM00768"/>
    </source>
</evidence>
<evidence type="ECO:0000313" key="11">
    <source>
        <dbReference type="Proteomes" id="UP000029121"/>
    </source>
</evidence>
<dbReference type="AlphaFoldDB" id="R0I759"/>
<dbReference type="STRING" id="81985.R0I759"/>
<dbReference type="PANTHER" id="PTHR31044">
    <property type="entry name" value="BETA-1,3 GLUCANASE"/>
    <property type="match status" value="1"/>
</dbReference>
<organism evidence="10 11">
    <name type="scientific">Capsella rubella</name>
    <dbReference type="NCBI Taxonomy" id="81985"/>
    <lineage>
        <taxon>Eukaryota</taxon>
        <taxon>Viridiplantae</taxon>
        <taxon>Streptophyta</taxon>
        <taxon>Embryophyta</taxon>
        <taxon>Tracheophyta</taxon>
        <taxon>Spermatophyta</taxon>
        <taxon>Magnoliopsida</taxon>
        <taxon>eudicotyledons</taxon>
        <taxon>Gunneridae</taxon>
        <taxon>Pentapetalae</taxon>
        <taxon>rosids</taxon>
        <taxon>malvids</taxon>
        <taxon>Brassicales</taxon>
        <taxon>Brassicaceae</taxon>
        <taxon>Camelineae</taxon>
        <taxon>Capsella</taxon>
    </lineage>
</organism>
<evidence type="ECO:0000313" key="10">
    <source>
        <dbReference type="EMBL" id="EOA32288.1"/>
    </source>
</evidence>
<accession>R0I759</accession>
<dbReference type="EMBL" id="KB870807">
    <property type="protein sequence ID" value="EOA32288.1"/>
    <property type="molecule type" value="Genomic_DNA"/>
</dbReference>
<evidence type="ECO:0000256" key="1">
    <source>
        <dbReference type="ARBA" id="ARBA00004609"/>
    </source>
</evidence>
<evidence type="ECO:0000256" key="8">
    <source>
        <dbReference type="ARBA" id="ARBA00023288"/>
    </source>
</evidence>
<proteinExistence type="predicted"/>